<reference evidence="5 6" key="1">
    <citation type="submission" date="2019-03" db="EMBL/GenBank/DDBJ databases">
        <title>Roseomonas sp. a novel Roseomonas species isolated from Sea whip Gorgonian.</title>
        <authorList>
            <person name="Li F."/>
            <person name="Pan X."/>
            <person name="Huang S."/>
            <person name="Li Z."/>
            <person name="Meng B."/>
        </authorList>
    </citation>
    <scope>NUCLEOTIDE SEQUENCE [LARGE SCALE GENOMIC DNA]</scope>
    <source>
        <strain evidence="5 6">M0104</strain>
    </source>
</reference>
<dbReference type="Gene3D" id="3.30.70.2740">
    <property type="match status" value="1"/>
</dbReference>
<dbReference type="InterPro" id="IPR006094">
    <property type="entry name" value="Oxid_FAD_bind_N"/>
</dbReference>
<dbReference type="GO" id="GO:0022904">
    <property type="term" value="P:respiratory electron transport chain"/>
    <property type="evidence" value="ECO:0007669"/>
    <property type="project" value="TreeGrafter"/>
</dbReference>
<name>A0A845BBV3_9PROT</name>
<dbReference type="InterPro" id="IPR051264">
    <property type="entry name" value="FAD-oxidored/transferase_4"/>
</dbReference>
<dbReference type="Gene3D" id="1.10.45.10">
    <property type="entry name" value="Vanillyl-alcohol Oxidase, Chain A, domain 4"/>
    <property type="match status" value="1"/>
</dbReference>
<dbReference type="InterPro" id="IPR036318">
    <property type="entry name" value="FAD-bd_PCMH-like_sf"/>
</dbReference>
<dbReference type="InterPro" id="IPR004113">
    <property type="entry name" value="FAD-bd_oxidored_4_C"/>
</dbReference>
<dbReference type="Gene3D" id="3.30.43.10">
    <property type="entry name" value="Uridine Diphospho-n-acetylenolpyruvylglucosamine Reductase, domain 2"/>
    <property type="match status" value="1"/>
</dbReference>
<dbReference type="SUPFAM" id="SSF55103">
    <property type="entry name" value="FAD-linked oxidases, C-terminal domain"/>
    <property type="match status" value="1"/>
</dbReference>
<evidence type="ECO:0000256" key="2">
    <source>
        <dbReference type="ARBA" id="ARBA00022630"/>
    </source>
</evidence>
<dbReference type="OrthoDB" id="9815648at2"/>
<feature type="domain" description="FAD-binding PCMH-type" evidence="4">
    <location>
        <begin position="109"/>
        <end position="290"/>
    </location>
</feature>
<comment type="similarity">
    <text evidence="1">Belongs to the FAD-binding oxidoreductase/transferase type 4 family.</text>
</comment>
<keyword evidence="3" id="KW-0274">FAD</keyword>
<dbReference type="PANTHER" id="PTHR43716:SF2">
    <property type="entry name" value="BLL6224 PROTEIN"/>
    <property type="match status" value="1"/>
</dbReference>
<dbReference type="InterPro" id="IPR016164">
    <property type="entry name" value="FAD-linked_Oxase-like_C"/>
</dbReference>
<evidence type="ECO:0000313" key="6">
    <source>
        <dbReference type="Proteomes" id="UP000460715"/>
    </source>
</evidence>
<dbReference type="Proteomes" id="UP000460715">
    <property type="component" value="Unassembled WGS sequence"/>
</dbReference>
<comment type="caution">
    <text evidence="5">The sequence shown here is derived from an EMBL/GenBank/DDBJ whole genome shotgun (WGS) entry which is preliminary data.</text>
</comment>
<keyword evidence="2" id="KW-0285">Flavoprotein</keyword>
<sequence length="546" mass="57836">MPRPPARDGGSVFLASGFLLARRPAPAGPGASLLLNSGTSSYCWTSDFRPEPRRRHVPRRLATPGSPGRANLHIAGHLIPRLRDLLGAQGLLDEPAQFARYAQDWSGDLAGCPLAVARPATVEEVAGVVRLCAEAKVPVVPQGGHTGLVGGAVPSPEGEELVLSLERLDRLRAIDPVNFSMVAEAGCVLATLHRAAAGHDLHLPLSLGAQGSCQIGGNVATNAGGVNVLRYGMARDLVLGLEVVLPDGRVWNGLRSLRKNNTGYDLKQLFIGSEGTLGIVTAVALKLFPRPTQVQTVMLGLASVEAAMALYAAARRDLSDLLSAFELMPRRCIELALAASPALREPLAAPAPVYVLMEASASGLVDLAALMEQFLAACLERGSVLDGSVAMSEAQARGFWRLREDLVEAQHRHGRHLRTDVSVPISDLATFMAAADDAMAQHLPAALPVAYGHVGDGNLHYNLLPPRGLDPAACEALLHQGEELIFALVDRFGGSISAEHGIGRVKRAPFLRRLGAVDRDLLRAIKSGLDPAGRMSPGRIFTLDES</sequence>
<dbReference type="GO" id="GO:0071949">
    <property type="term" value="F:FAD binding"/>
    <property type="evidence" value="ECO:0007669"/>
    <property type="project" value="InterPro"/>
</dbReference>
<dbReference type="AlphaFoldDB" id="A0A845BBV3"/>
<dbReference type="Pfam" id="PF02913">
    <property type="entry name" value="FAD-oxidase_C"/>
    <property type="match status" value="1"/>
</dbReference>
<protein>
    <submittedName>
        <fullName evidence="5">FAD-binding oxidoreductase</fullName>
    </submittedName>
</protein>
<dbReference type="InterPro" id="IPR016169">
    <property type="entry name" value="FAD-bd_PCMH_sub2"/>
</dbReference>
<keyword evidence="6" id="KW-1185">Reference proteome</keyword>
<evidence type="ECO:0000259" key="4">
    <source>
        <dbReference type="PROSITE" id="PS51387"/>
    </source>
</evidence>
<dbReference type="InterPro" id="IPR016167">
    <property type="entry name" value="FAD-bd_PCMH_sub1"/>
</dbReference>
<dbReference type="SUPFAM" id="SSF56176">
    <property type="entry name" value="FAD-binding/transporter-associated domain-like"/>
    <property type="match status" value="1"/>
</dbReference>
<proteinExistence type="inferred from homology"/>
<dbReference type="PANTHER" id="PTHR43716">
    <property type="entry name" value="D-2-HYDROXYGLUTARATE DEHYDROGENASE, MITOCHONDRIAL"/>
    <property type="match status" value="1"/>
</dbReference>
<gene>
    <name evidence="5" type="ORF">E0493_17085</name>
</gene>
<dbReference type="PROSITE" id="PS51387">
    <property type="entry name" value="FAD_PCMH"/>
    <property type="match status" value="1"/>
</dbReference>
<evidence type="ECO:0000256" key="3">
    <source>
        <dbReference type="ARBA" id="ARBA00022827"/>
    </source>
</evidence>
<dbReference type="Gene3D" id="3.30.465.10">
    <property type="match status" value="1"/>
</dbReference>
<dbReference type="EMBL" id="SNVJ01000017">
    <property type="protein sequence ID" value="MXP65063.1"/>
    <property type="molecule type" value="Genomic_DNA"/>
</dbReference>
<organism evidence="5 6">
    <name type="scientific">Teichococcus coralli</name>
    <dbReference type="NCBI Taxonomy" id="2545983"/>
    <lineage>
        <taxon>Bacteria</taxon>
        <taxon>Pseudomonadati</taxon>
        <taxon>Pseudomonadota</taxon>
        <taxon>Alphaproteobacteria</taxon>
        <taxon>Acetobacterales</taxon>
        <taxon>Roseomonadaceae</taxon>
        <taxon>Roseomonas</taxon>
    </lineage>
</organism>
<dbReference type="GO" id="GO:0003824">
    <property type="term" value="F:catalytic activity"/>
    <property type="evidence" value="ECO:0007669"/>
    <property type="project" value="InterPro"/>
</dbReference>
<dbReference type="InterPro" id="IPR016171">
    <property type="entry name" value="Vanillyl_alc_oxidase_C-sub2"/>
</dbReference>
<dbReference type="InterPro" id="IPR016166">
    <property type="entry name" value="FAD-bd_PCMH"/>
</dbReference>
<evidence type="ECO:0000313" key="5">
    <source>
        <dbReference type="EMBL" id="MXP65063.1"/>
    </source>
</evidence>
<dbReference type="FunFam" id="3.30.465.10:FF:000001">
    <property type="entry name" value="D-2-hydroxyglutarate dehydrogenase, mitochondrial"/>
    <property type="match status" value="1"/>
</dbReference>
<evidence type="ECO:0000256" key="1">
    <source>
        <dbReference type="ARBA" id="ARBA00008000"/>
    </source>
</evidence>
<dbReference type="Gene3D" id="3.30.70.2190">
    <property type="match status" value="1"/>
</dbReference>
<accession>A0A845BBV3</accession>
<dbReference type="Pfam" id="PF01565">
    <property type="entry name" value="FAD_binding_4"/>
    <property type="match status" value="1"/>
</dbReference>